<evidence type="ECO:0008006" key="5">
    <source>
        <dbReference type="Google" id="ProtNLM"/>
    </source>
</evidence>
<organism evidence="3 4">
    <name type="scientific">Haemophilus parahaemolyticus</name>
    <dbReference type="NCBI Taxonomy" id="735"/>
    <lineage>
        <taxon>Bacteria</taxon>
        <taxon>Pseudomonadati</taxon>
        <taxon>Pseudomonadota</taxon>
        <taxon>Gammaproteobacteria</taxon>
        <taxon>Pasteurellales</taxon>
        <taxon>Pasteurellaceae</taxon>
        <taxon>Haemophilus</taxon>
    </lineage>
</organism>
<dbReference type="AlphaFoldDB" id="A0A369Z6V8"/>
<dbReference type="EMBL" id="QEQD01000009">
    <property type="protein sequence ID" value="RDF01245.1"/>
    <property type="molecule type" value="Genomic_DNA"/>
</dbReference>
<protein>
    <recommendedName>
        <fullName evidence="5">Lipoprotein</fullName>
    </recommendedName>
</protein>
<evidence type="ECO:0000256" key="1">
    <source>
        <dbReference type="SAM" id="MobiDB-lite"/>
    </source>
</evidence>
<feature type="chain" id="PRO_5017083693" description="Lipoprotein" evidence="2">
    <location>
        <begin position="20"/>
        <end position="66"/>
    </location>
</feature>
<gene>
    <name evidence="3" type="ORF">DPV98_08895</name>
</gene>
<reference evidence="3 4" key="1">
    <citation type="submission" date="2018-05" db="EMBL/GenBank/DDBJ databases">
        <title>Draft Genome Sequences for a Diverse set of 7 Haemophilus Species.</title>
        <authorList>
            <person name="Nichols M."/>
            <person name="Topaz N."/>
            <person name="Wang X."/>
            <person name="Wang X."/>
            <person name="Boxrud D."/>
        </authorList>
    </citation>
    <scope>NUCLEOTIDE SEQUENCE [LARGE SCALE GENOMIC DNA]</scope>
    <source>
        <strain evidence="3 4">C2010039593</strain>
    </source>
</reference>
<evidence type="ECO:0000313" key="3">
    <source>
        <dbReference type="EMBL" id="RDF01245.1"/>
    </source>
</evidence>
<dbReference type="STRING" id="735.B0185_05905"/>
<proteinExistence type="predicted"/>
<sequence>MMKKVMLFALSCAFLTACSAEKVTDPNELSPGLMQPVEGSGATNGSFSWGDFQTAPMPDSMKATTK</sequence>
<name>A0A369Z6V8_HAEPH</name>
<comment type="caution">
    <text evidence="3">The sequence shown here is derived from an EMBL/GenBank/DDBJ whole genome shotgun (WGS) entry which is preliminary data.</text>
</comment>
<feature type="region of interest" description="Disordered" evidence="1">
    <location>
        <begin position="25"/>
        <end position="66"/>
    </location>
</feature>
<accession>A0A369Z6V8</accession>
<evidence type="ECO:0000256" key="2">
    <source>
        <dbReference type="SAM" id="SignalP"/>
    </source>
</evidence>
<evidence type="ECO:0000313" key="4">
    <source>
        <dbReference type="Proteomes" id="UP000253999"/>
    </source>
</evidence>
<dbReference type="Proteomes" id="UP000253999">
    <property type="component" value="Unassembled WGS sequence"/>
</dbReference>
<dbReference type="PROSITE" id="PS51257">
    <property type="entry name" value="PROKAR_LIPOPROTEIN"/>
    <property type="match status" value="1"/>
</dbReference>
<keyword evidence="2" id="KW-0732">Signal</keyword>
<feature type="signal peptide" evidence="2">
    <location>
        <begin position="1"/>
        <end position="19"/>
    </location>
</feature>